<dbReference type="Gene3D" id="3.60.9.10">
    <property type="entry name" value="Aldehyde ferredoxin oxidoreductase, N-terminal domain"/>
    <property type="match status" value="1"/>
</dbReference>
<dbReference type="InterPro" id="IPR036503">
    <property type="entry name" value="Ald_Fedxn_OxRdtase_N_sf"/>
</dbReference>
<dbReference type="SUPFAM" id="SSF48310">
    <property type="entry name" value="Aldehyde ferredoxin oxidoreductase, C-terminal domains"/>
    <property type="match status" value="1"/>
</dbReference>
<sequence>MSGKPGYHGVILNIDLSTGKSEKVAVPSEDLARFVGGQGLGMKILWDRLKKPGVDPLSPENPLIFMPGPFSGLPVPSSSRTCVVTKSPITSPLQSDYPHASTVTYSNMGGFFGPEIRFAGYDGLVITGKARELCYIVIDDGKVEIRDAKKFKGMRTDAFDKAILDELGDRKFKTVYIGPAGENLVPYSSILHTAGRAAGRGGTGCVMGSKNLKAIAVKGTGQPSVADHKRFLAALEKARLALNGSAFAKSWAEQGTARAIVGNSNAGTEAVRNYREGTFPEAGKIGGDAARRDVWVKDIACYCCPLACKKSGITKGKYGGIVHDGPEYETGVMLGSNLLISDMPGLLKAIYTIDDLGLDHISTGNVIGFLMEAYEKGMIDLTFLNGIDLKWGSVDATLAMIEKIAAREGVGALAAEGVRALSWHIGKGSEKFAIQVKGLELAAHNIQANQPRGLSYATAERGACHLSGDDIATQNRRAMIDSIGLCLFPTFEPALEEPMLALLSAITGREYDKAGFEKTGERIFNLEKMFNYREGFRREDDRLPDRFFEDAFTIGTKKGAVLDRANFDAMLSKYYKDRGWDPETTKPGDLKLKELGLDSV</sequence>
<dbReference type="InterPro" id="IPR013985">
    <property type="entry name" value="Ald_Fedxn_OxRdtase_dom3"/>
</dbReference>
<dbReference type="InterPro" id="IPR001203">
    <property type="entry name" value="OxRdtase_Ald_Fedxn_C"/>
</dbReference>
<reference evidence="4 5" key="1">
    <citation type="submission" date="2021-03" db="EMBL/GenBank/DDBJ databases">
        <title>Geobacter metallireducens gen. nov. sp. nov., a microorganism capable of coupling the complete oxidation of organic compounds to the reduction of iron and other metals.</title>
        <authorList>
            <person name="Li Y."/>
        </authorList>
    </citation>
    <scope>NUCLEOTIDE SEQUENCE [LARGE SCALE GENOMIC DNA]</scope>
    <source>
        <strain evidence="4 5">Jerry-YX</strain>
    </source>
</reference>
<dbReference type="Proteomes" id="UP000663651">
    <property type="component" value="Chromosome"/>
</dbReference>
<evidence type="ECO:0000313" key="5">
    <source>
        <dbReference type="Proteomes" id="UP000663651"/>
    </source>
</evidence>
<dbReference type="InterPro" id="IPR036021">
    <property type="entry name" value="Tungsten_al_ferr_oxy-like_C"/>
</dbReference>
<dbReference type="InterPro" id="IPR013983">
    <property type="entry name" value="Ald_Fedxn_OxRdtase_N"/>
</dbReference>
<evidence type="ECO:0000259" key="3">
    <source>
        <dbReference type="SMART" id="SM00790"/>
    </source>
</evidence>
<dbReference type="SUPFAM" id="SSF56228">
    <property type="entry name" value="Aldehyde ferredoxin oxidoreductase, N-terminal domain"/>
    <property type="match status" value="1"/>
</dbReference>
<accession>A0ABX7Q2Q1</accession>
<dbReference type="PANTHER" id="PTHR30038:SF0">
    <property type="entry name" value="TUNGSTEN-CONTAINING ALDEHYDE FERREDOXIN OXIDOREDUCTASE"/>
    <property type="match status" value="1"/>
</dbReference>
<dbReference type="InterPro" id="IPR051919">
    <property type="entry name" value="W-dependent_AOR"/>
</dbReference>
<dbReference type="SMART" id="SM00790">
    <property type="entry name" value="AFOR_N"/>
    <property type="match status" value="1"/>
</dbReference>
<feature type="domain" description="Aldehyde ferredoxin oxidoreductase N-terminal" evidence="3">
    <location>
        <begin position="7"/>
        <end position="221"/>
    </location>
</feature>
<proteinExistence type="predicted"/>
<evidence type="ECO:0000313" key="4">
    <source>
        <dbReference type="EMBL" id="QSV45702.1"/>
    </source>
</evidence>
<organism evidence="4 5">
    <name type="scientific">Geobacter benzoatilyticus</name>
    <dbReference type="NCBI Taxonomy" id="2815309"/>
    <lineage>
        <taxon>Bacteria</taxon>
        <taxon>Pseudomonadati</taxon>
        <taxon>Thermodesulfobacteriota</taxon>
        <taxon>Desulfuromonadia</taxon>
        <taxon>Geobacterales</taxon>
        <taxon>Geobacteraceae</taxon>
        <taxon>Geobacter</taxon>
    </lineage>
</organism>
<dbReference type="Pfam" id="PF02730">
    <property type="entry name" value="AFOR_N"/>
    <property type="match status" value="1"/>
</dbReference>
<dbReference type="EMBL" id="CP071382">
    <property type="protein sequence ID" value="QSV45702.1"/>
    <property type="molecule type" value="Genomic_DNA"/>
</dbReference>
<dbReference type="Gene3D" id="1.10.599.10">
    <property type="entry name" value="Aldehyde Ferredoxin Oxidoreductase Protein, subunit A, domain 3"/>
    <property type="match status" value="1"/>
</dbReference>
<keyword evidence="5" id="KW-1185">Reference proteome</keyword>
<name>A0ABX7Q2Q1_9BACT</name>
<evidence type="ECO:0000256" key="1">
    <source>
        <dbReference type="ARBA" id="ARBA00023002"/>
    </source>
</evidence>
<protein>
    <submittedName>
        <fullName evidence="4">Aldehyde ferredoxin oxidoreductase family protein</fullName>
    </submittedName>
</protein>
<evidence type="ECO:0000256" key="2">
    <source>
        <dbReference type="ARBA" id="ARBA00049934"/>
    </source>
</evidence>
<dbReference type="PANTHER" id="PTHR30038">
    <property type="entry name" value="ALDEHYDE FERREDOXIN OXIDOREDUCTASE"/>
    <property type="match status" value="1"/>
</dbReference>
<keyword evidence="1" id="KW-0560">Oxidoreductase</keyword>
<gene>
    <name evidence="4" type="ORF">JZM60_16595</name>
</gene>
<comment type="cofactor">
    <cofactor evidence="2">
        <name>tungstopterin</name>
        <dbReference type="ChEBI" id="CHEBI:30402"/>
    </cofactor>
</comment>
<dbReference type="Pfam" id="PF01314">
    <property type="entry name" value="AFOR_C"/>
    <property type="match status" value="1"/>
</dbReference>
<dbReference type="RefSeq" id="WP_207163493.1">
    <property type="nucleotide sequence ID" value="NZ_CP071382.1"/>
</dbReference>